<reference evidence="4" key="1">
    <citation type="submission" date="2014-11" db="EMBL/GenBank/DDBJ databases">
        <authorList>
            <person name="Otto D Thomas"/>
            <person name="Naeem Raeece"/>
        </authorList>
    </citation>
    <scope>NUCLEOTIDE SEQUENCE</scope>
</reference>
<dbReference type="Pfam" id="PF00076">
    <property type="entry name" value="RRM_1"/>
    <property type="match status" value="1"/>
</dbReference>
<gene>
    <name evidence="4" type="ORF">Cvel_14401</name>
</gene>
<dbReference type="VEuPathDB" id="CryptoDB:Cvel_14401"/>
<feature type="region of interest" description="Disordered" evidence="2">
    <location>
        <begin position="324"/>
        <end position="385"/>
    </location>
</feature>
<proteinExistence type="predicted"/>
<evidence type="ECO:0000313" key="4">
    <source>
        <dbReference type="EMBL" id="CEM04772.1"/>
    </source>
</evidence>
<feature type="compositionally biased region" description="Basic and acidic residues" evidence="2">
    <location>
        <begin position="1"/>
        <end position="17"/>
    </location>
</feature>
<dbReference type="InterPro" id="IPR012677">
    <property type="entry name" value="Nucleotide-bd_a/b_plait_sf"/>
</dbReference>
<feature type="compositionally biased region" description="Basic residues" evidence="2">
    <location>
        <begin position="333"/>
        <end position="357"/>
    </location>
</feature>
<organism evidence="4">
    <name type="scientific">Chromera velia CCMP2878</name>
    <dbReference type="NCBI Taxonomy" id="1169474"/>
    <lineage>
        <taxon>Eukaryota</taxon>
        <taxon>Sar</taxon>
        <taxon>Alveolata</taxon>
        <taxon>Colpodellida</taxon>
        <taxon>Chromeraceae</taxon>
        <taxon>Chromera</taxon>
    </lineage>
</organism>
<dbReference type="GO" id="GO:0003723">
    <property type="term" value="F:RNA binding"/>
    <property type="evidence" value="ECO:0007669"/>
    <property type="project" value="UniProtKB-UniRule"/>
</dbReference>
<keyword evidence="1" id="KW-0694">RNA-binding</keyword>
<accession>A0A0G4F0F4</accession>
<dbReference type="InterPro" id="IPR035979">
    <property type="entry name" value="RBD_domain_sf"/>
</dbReference>
<dbReference type="PANTHER" id="PTHR15241:SF304">
    <property type="entry name" value="RRM DOMAIN-CONTAINING PROTEIN"/>
    <property type="match status" value="1"/>
</dbReference>
<dbReference type="SMART" id="SM00360">
    <property type="entry name" value="RRM"/>
    <property type="match status" value="1"/>
</dbReference>
<dbReference type="PhylomeDB" id="A0A0G4F0F4"/>
<dbReference type="InterPro" id="IPR000504">
    <property type="entry name" value="RRM_dom"/>
</dbReference>
<feature type="region of interest" description="Disordered" evidence="2">
    <location>
        <begin position="1"/>
        <end position="86"/>
    </location>
</feature>
<dbReference type="AlphaFoldDB" id="A0A0G4F0F4"/>
<feature type="domain" description="RRM" evidence="3">
    <location>
        <begin position="242"/>
        <end position="320"/>
    </location>
</feature>
<name>A0A0G4F0F4_9ALVE</name>
<dbReference type="SUPFAM" id="SSF54928">
    <property type="entry name" value="RNA-binding domain, RBD"/>
    <property type="match status" value="1"/>
</dbReference>
<sequence>MASRSKGKEGTEKEDYKPGLLSSLFGAGDASKSQEASSPGGKKKSQQADDKGLKALSGLLNQQDPLVVRKARQEDKDIEEVDLSKLSGAERRIAAKKLAKGVLKENPKSKAKSQKKQQEATPKEKDPAELERTLFVGGVPVNAKPKKVRHALGLKEEQVEAVYFRSVPVAPQWRHDKKAGVARKEYDKRAAQTKNAYIVLKKKDPEVIKACLKQSVTIDDLPVRVNLERASGDSFSKFDRKRSVFVGKLAGDVTEAELWKAAEVVGQVEGVRIVRDPKTKFSKGFGFVLFSDRAHVAKAIQLLDGKEIQGKAIAVTRAMKEDDAKEQREHMAKKAAAKKQANSKHHRDMQQKLAKRAMKAEKRGANKVLKGEKKKKGLMTAFSKL</sequence>
<feature type="region of interest" description="Disordered" evidence="2">
    <location>
        <begin position="98"/>
        <end position="131"/>
    </location>
</feature>
<evidence type="ECO:0000256" key="2">
    <source>
        <dbReference type="SAM" id="MobiDB-lite"/>
    </source>
</evidence>
<dbReference type="EMBL" id="CDMZ01000026">
    <property type="protein sequence ID" value="CEM04772.1"/>
    <property type="molecule type" value="Genomic_DNA"/>
</dbReference>
<protein>
    <recommendedName>
        <fullName evidence="3">RRM domain-containing protein</fullName>
    </recommendedName>
</protein>
<dbReference type="PROSITE" id="PS50102">
    <property type="entry name" value="RRM"/>
    <property type="match status" value="1"/>
</dbReference>
<evidence type="ECO:0000259" key="3">
    <source>
        <dbReference type="PROSITE" id="PS50102"/>
    </source>
</evidence>
<feature type="compositionally biased region" description="Basic and acidic residues" evidence="2">
    <location>
        <begin position="116"/>
        <end position="131"/>
    </location>
</feature>
<evidence type="ECO:0000256" key="1">
    <source>
        <dbReference type="PROSITE-ProRule" id="PRU00176"/>
    </source>
</evidence>
<dbReference type="Gene3D" id="3.30.70.330">
    <property type="match status" value="1"/>
</dbReference>
<dbReference type="PANTHER" id="PTHR15241">
    <property type="entry name" value="TRANSFORMER-2-RELATED"/>
    <property type="match status" value="1"/>
</dbReference>